<reference evidence="1 2" key="1">
    <citation type="submission" date="2016-10" db="EMBL/GenBank/DDBJ databases">
        <authorList>
            <person name="de Groot N.N."/>
        </authorList>
    </citation>
    <scope>NUCLEOTIDE SEQUENCE [LARGE SCALE GENOMIC DNA]</scope>
    <source>
        <strain evidence="2">EB21,IBRC-M 10013,KCTC 4048</strain>
    </source>
</reference>
<sequence>MTVAYQCALCGSDDAQPESLPVDWEEYLRDERDLSPPGIQWQVPLCGEHAAEYDHLRKSYLDRGMMDDETAQKVEGDADDLLDRLDLDRLVDEQ</sequence>
<evidence type="ECO:0000313" key="1">
    <source>
        <dbReference type="EMBL" id="SDN07296.1"/>
    </source>
</evidence>
<dbReference type="RefSeq" id="WP_089734388.1">
    <property type="nucleotide sequence ID" value="NZ_FNIA01000014.1"/>
</dbReference>
<gene>
    <name evidence="1" type="ORF">SAMN05192554_11416</name>
</gene>
<name>A0A1G9YFG4_9EURY</name>
<dbReference type="Proteomes" id="UP000199370">
    <property type="component" value="Unassembled WGS sequence"/>
</dbReference>
<dbReference type="EMBL" id="FNIA01000014">
    <property type="protein sequence ID" value="SDN07296.1"/>
    <property type="molecule type" value="Genomic_DNA"/>
</dbReference>
<keyword evidence="2" id="KW-1185">Reference proteome</keyword>
<dbReference type="AlphaFoldDB" id="A0A1G9YFG4"/>
<accession>A0A1G9YFG4</accession>
<protein>
    <submittedName>
        <fullName evidence="1">Uncharacterized protein</fullName>
    </submittedName>
</protein>
<organism evidence="1 2">
    <name type="scientific">Haloarchaeobius iranensis</name>
    <dbReference type="NCBI Taxonomy" id="996166"/>
    <lineage>
        <taxon>Archaea</taxon>
        <taxon>Methanobacteriati</taxon>
        <taxon>Methanobacteriota</taxon>
        <taxon>Stenosarchaea group</taxon>
        <taxon>Halobacteria</taxon>
        <taxon>Halobacteriales</taxon>
        <taxon>Halorubellaceae</taxon>
        <taxon>Haloarchaeobius</taxon>
    </lineage>
</organism>
<evidence type="ECO:0000313" key="2">
    <source>
        <dbReference type="Proteomes" id="UP000199370"/>
    </source>
</evidence>
<proteinExistence type="predicted"/>